<dbReference type="PANTHER" id="PTHR43790">
    <property type="entry name" value="CARBOHYDRATE TRANSPORT ATP-BINDING PROTEIN MG119-RELATED"/>
    <property type="match status" value="1"/>
</dbReference>
<dbReference type="EMBL" id="JAUCGQ010000001">
    <property type="protein sequence ID" value="MDM7853920.1"/>
    <property type="molecule type" value="Genomic_DNA"/>
</dbReference>
<feature type="compositionally biased region" description="Low complexity" evidence="3">
    <location>
        <begin position="266"/>
        <end position="275"/>
    </location>
</feature>
<keyword evidence="1" id="KW-0547">Nucleotide-binding</keyword>
<dbReference type="InterPro" id="IPR027417">
    <property type="entry name" value="P-loop_NTPase"/>
</dbReference>
<dbReference type="SUPFAM" id="SSF52540">
    <property type="entry name" value="P-loop containing nucleoside triphosphate hydrolases"/>
    <property type="match status" value="2"/>
</dbReference>
<dbReference type="Proteomes" id="UP001529338">
    <property type="component" value="Unassembled WGS sequence"/>
</dbReference>
<dbReference type="InterPro" id="IPR050107">
    <property type="entry name" value="ABC_carbohydrate_import_ATPase"/>
</dbReference>
<evidence type="ECO:0000313" key="6">
    <source>
        <dbReference type="Proteomes" id="UP001529338"/>
    </source>
</evidence>
<evidence type="ECO:0000313" key="5">
    <source>
        <dbReference type="EMBL" id="MDM7853920.1"/>
    </source>
</evidence>
<keyword evidence="2 5" id="KW-0067">ATP-binding</keyword>
<gene>
    <name evidence="5" type="ORF">QRT04_03155</name>
</gene>
<dbReference type="Pfam" id="PF00005">
    <property type="entry name" value="ABC_tran"/>
    <property type="match status" value="2"/>
</dbReference>
<dbReference type="RefSeq" id="WP_289453443.1">
    <property type="nucleotide sequence ID" value="NZ_JAUCGQ010000001.1"/>
</dbReference>
<dbReference type="PANTHER" id="PTHR43790:SF4">
    <property type="entry name" value="GUANOSINE IMPORT ATP-BINDING PROTEIN NUPO"/>
    <property type="match status" value="1"/>
</dbReference>
<proteinExistence type="predicted"/>
<dbReference type="InterPro" id="IPR003439">
    <property type="entry name" value="ABC_transporter-like_ATP-bd"/>
</dbReference>
<feature type="domain" description="ABC transporter" evidence="4">
    <location>
        <begin position="9"/>
        <end position="243"/>
    </location>
</feature>
<reference evidence="5 6" key="1">
    <citation type="submission" date="2023-06" db="EMBL/GenBank/DDBJ databases">
        <title>Cellulomonas sp. MW4 Whole genome sequence.</title>
        <authorList>
            <person name="Park S."/>
        </authorList>
    </citation>
    <scope>NUCLEOTIDE SEQUENCE [LARGE SCALE GENOMIC DNA]</scope>
    <source>
        <strain evidence="5 6">MW4</strain>
    </source>
</reference>
<evidence type="ECO:0000259" key="4">
    <source>
        <dbReference type="PROSITE" id="PS50893"/>
    </source>
</evidence>
<feature type="region of interest" description="Disordered" evidence="3">
    <location>
        <begin position="253"/>
        <end position="275"/>
    </location>
</feature>
<organism evidence="5 6">
    <name type="scientific">Cellulomonas alba</name>
    <dbReference type="NCBI Taxonomy" id="3053467"/>
    <lineage>
        <taxon>Bacteria</taxon>
        <taxon>Bacillati</taxon>
        <taxon>Actinomycetota</taxon>
        <taxon>Actinomycetes</taxon>
        <taxon>Micrococcales</taxon>
        <taxon>Cellulomonadaceae</taxon>
        <taxon>Cellulomonas</taxon>
    </lineage>
</organism>
<name>A0ABT7SCL4_9CELL</name>
<evidence type="ECO:0000256" key="1">
    <source>
        <dbReference type="ARBA" id="ARBA00022741"/>
    </source>
</evidence>
<keyword evidence="6" id="KW-1185">Reference proteome</keyword>
<sequence>MTGGTVPLLAVEGLTKQFGSLVANDDVSFTVRAGEVHCLLGENGAGKSTLVKALYGIHRPDGGRFVVDGAEVDIASPAVARDLGVGMVFQDLRLVPALTVWENVALQLPDTARVLHRRAIQDRIAAASLEYGLEVDPTARVRDLSIGEWQRVELLKVLLAGARLLILDEPTSVLTPQEVGALFSVVRRLAARGVGVVLIAHKIGEVRQIADRVTVLRGGRTVLADADPASLSDDELVQAMVGRSVTAVSRRDRGVDPVTGAPSDEPAVGAGTAAVPPDAPSVLSVRAVDIERPDGSRALAGVDLEVAAGEILGVAGVAGNGQAELVDLLVGAVTASAGEVRVGGEPLTSPLAFRRAGVVDVVPHPSRQFVVRTLTIGQHAALWDSATTTGKRFDVRAAMRRFAGRDAEAGLRTAEPRRRLDRLSGGNVQRVMLTLALTGDARLVVASYPTRGLDVLTAARTHELILDARARGAAVVLVSEDLDELLALSDRVAVLSGGHVAGMVSAASATREQLGALMTSDLGEGVAA</sequence>
<dbReference type="Gene3D" id="3.40.50.300">
    <property type="entry name" value="P-loop containing nucleotide triphosphate hydrolases"/>
    <property type="match status" value="2"/>
</dbReference>
<comment type="caution">
    <text evidence="5">The sequence shown here is derived from an EMBL/GenBank/DDBJ whole genome shotgun (WGS) entry which is preliminary data.</text>
</comment>
<dbReference type="InterPro" id="IPR003593">
    <property type="entry name" value="AAA+_ATPase"/>
</dbReference>
<evidence type="ECO:0000256" key="2">
    <source>
        <dbReference type="ARBA" id="ARBA00022840"/>
    </source>
</evidence>
<evidence type="ECO:0000256" key="3">
    <source>
        <dbReference type="SAM" id="MobiDB-lite"/>
    </source>
</evidence>
<dbReference type="GO" id="GO:0005524">
    <property type="term" value="F:ATP binding"/>
    <property type="evidence" value="ECO:0007669"/>
    <property type="project" value="UniProtKB-KW"/>
</dbReference>
<accession>A0ABT7SCL4</accession>
<dbReference type="PROSITE" id="PS50893">
    <property type="entry name" value="ABC_TRANSPORTER_2"/>
    <property type="match status" value="2"/>
</dbReference>
<dbReference type="CDD" id="cd03216">
    <property type="entry name" value="ABC_Carb_Monos_I"/>
    <property type="match status" value="1"/>
</dbReference>
<feature type="domain" description="ABC transporter" evidence="4">
    <location>
        <begin position="283"/>
        <end position="522"/>
    </location>
</feature>
<dbReference type="SMART" id="SM00382">
    <property type="entry name" value="AAA"/>
    <property type="match status" value="1"/>
</dbReference>
<protein>
    <submittedName>
        <fullName evidence="5">ATP-binding cassette domain-containing protein</fullName>
    </submittedName>
</protein>